<dbReference type="KEGG" id="mmo:MMOB1100"/>
<feature type="transmembrane region" description="Helical" evidence="1">
    <location>
        <begin position="12"/>
        <end position="38"/>
    </location>
</feature>
<keyword evidence="3" id="KW-1185">Reference proteome</keyword>
<proteinExistence type="predicted"/>
<accession>Q6KII0</accession>
<keyword evidence="1" id="KW-0472">Membrane</keyword>
<dbReference type="STRING" id="267748.MMOB1100"/>
<evidence type="ECO:0000256" key="1">
    <source>
        <dbReference type="SAM" id="Phobius"/>
    </source>
</evidence>
<dbReference type="EMBL" id="AE017308">
    <property type="protein sequence ID" value="AAT27596.1"/>
    <property type="molecule type" value="Genomic_DNA"/>
</dbReference>
<protein>
    <submittedName>
        <fullName evidence="2">Expressed protein</fullName>
    </submittedName>
</protein>
<name>Q6KII0_MYCM1</name>
<gene>
    <name evidence="2" type="ordered locus">MMOB1100</name>
</gene>
<evidence type="ECO:0000313" key="3">
    <source>
        <dbReference type="Proteomes" id="UP000009072"/>
    </source>
</evidence>
<keyword evidence="1" id="KW-0812">Transmembrane</keyword>
<organism evidence="2 3">
    <name type="scientific">Mycoplasma mobile (strain ATCC 43663 / 163K / NCTC 11711)</name>
    <name type="common">Mesomycoplasma mobile</name>
    <dbReference type="NCBI Taxonomy" id="267748"/>
    <lineage>
        <taxon>Bacteria</taxon>
        <taxon>Bacillati</taxon>
        <taxon>Mycoplasmatota</taxon>
        <taxon>Mycoplasmoidales</taxon>
        <taxon>Metamycoplasmataceae</taxon>
        <taxon>Mesomycoplasma</taxon>
    </lineage>
</organism>
<reference evidence="2 3" key="1">
    <citation type="journal article" date="2004" name="Genome Res.">
        <title>The complete genome and proteome of Mycoplasma mobile.</title>
        <authorList>
            <person name="Jaffe J.D."/>
            <person name="Stange-Thomann N."/>
            <person name="Smith C."/>
            <person name="DeCaprio D."/>
            <person name="Fisher S."/>
            <person name="Butler J."/>
            <person name="Calvo S."/>
            <person name="Elkins T."/>
            <person name="FitzGerald M.G."/>
            <person name="Hafez N."/>
            <person name="Kodira C.D."/>
            <person name="Major J."/>
            <person name="Wang S."/>
            <person name="Wilkinson J."/>
            <person name="Nicol R."/>
            <person name="Nusbaum C."/>
            <person name="Birren B."/>
            <person name="Berg H.C."/>
            <person name="Church G.M."/>
        </authorList>
    </citation>
    <scope>NUCLEOTIDE SEQUENCE [LARGE SCALE GENOMIC DNA]</scope>
    <source>
        <strain evidence="3">ATCC 43663 / 163K / NCTC 11711</strain>
    </source>
</reference>
<dbReference type="Proteomes" id="UP000009072">
    <property type="component" value="Chromosome"/>
</dbReference>
<feature type="transmembrane region" description="Helical" evidence="1">
    <location>
        <begin position="58"/>
        <end position="83"/>
    </location>
</feature>
<keyword evidence="1" id="KW-1133">Transmembrane helix</keyword>
<evidence type="ECO:0000313" key="2">
    <source>
        <dbReference type="EMBL" id="AAT27596.1"/>
    </source>
</evidence>
<dbReference type="AlphaFoldDB" id="Q6KII0"/>
<dbReference type="HOGENOM" id="CLU_697945_0_0_14"/>
<sequence length="395" mass="47263">MFIMKIFKFLKATSIFLWISIFGLISTFVGTILYWFYLFPTTGLNVFLFNITRPFPDVMSSILFIVFFTFFLNLFILSSMFLVGSIDFFRKNLLNPNNINFRYWTFIFPWVFKKLKRSYLMRNYLFIKDSLESKDRIDFTYKNNNNSDLPFSDEELIFNENKNQSYVVEPIEYVNEDEQIFRTNNVNTFFENNQSNTNTLESNYEDAFYQDDLVEPQSFNQNWRTQTFNTNQFENTNSFNTNTQQEDTYSYLYAQPNPDAATQSFGTEYMDTFAKNQEYRNYYANNQNQNVSNKNTQFIWKHPNLIKAKNTNTNTIPKIHEIYKGFPPQGLQTNNFNPFVNPKTGQRISHPFYSDQRTKQMMIQKQLYTLEFMYKSGQISPSDYYVKRNQITNLK</sequence>